<keyword evidence="3" id="KW-1185">Reference proteome</keyword>
<evidence type="ECO:0000313" key="3">
    <source>
        <dbReference type="Proteomes" id="UP001217178"/>
    </source>
</evidence>
<evidence type="ECO:0000259" key="1">
    <source>
        <dbReference type="Pfam" id="PF08279"/>
    </source>
</evidence>
<dbReference type="Pfam" id="PF08279">
    <property type="entry name" value="HTH_11"/>
    <property type="match status" value="1"/>
</dbReference>
<evidence type="ECO:0000313" key="2">
    <source>
        <dbReference type="EMBL" id="MDC9590863.1"/>
    </source>
</evidence>
<accession>A0ABT5LK47</accession>
<comment type="caution">
    <text evidence="2">The sequence shown here is derived from an EMBL/GenBank/DDBJ whole genome shotgun (WGS) entry which is preliminary data.</text>
</comment>
<dbReference type="EMBL" id="JAQRFI010000049">
    <property type="protein sequence ID" value="MDC9590863.1"/>
    <property type="molecule type" value="Genomic_DNA"/>
</dbReference>
<dbReference type="InterPro" id="IPR036388">
    <property type="entry name" value="WH-like_DNA-bd_sf"/>
</dbReference>
<proteinExistence type="predicted"/>
<feature type="domain" description="Helix-turn-helix type 11" evidence="1">
    <location>
        <begin position="8"/>
        <end position="50"/>
    </location>
</feature>
<protein>
    <submittedName>
        <fullName evidence="2">HTH domain-containing protein</fullName>
    </submittedName>
</protein>
<dbReference type="SUPFAM" id="SSF46785">
    <property type="entry name" value="Winged helix' DNA-binding domain"/>
    <property type="match status" value="1"/>
</dbReference>
<dbReference type="Proteomes" id="UP001217178">
    <property type="component" value="Unassembled WGS sequence"/>
</dbReference>
<dbReference type="InterPro" id="IPR036390">
    <property type="entry name" value="WH_DNA-bd_sf"/>
</dbReference>
<gene>
    <name evidence="2" type="ORF">PSI23_16630</name>
</gene>
<name>A0ABT5LK47_9GAMM</name>
<dbReference type="RefSeq" id="WP_273556133.1">
    <property type="nucleotide sequence ID" value="NZ_JAQRFI010000049.1"/>
</dbReference>
<dbReference type="Gene3D" id="1.10.10.10">
    <property type="entry name" value="Winged helix-like DNA-binding domain superfamily/Winged helix DNA-binding domain"/>
    <property type="match status" value="1"/>
</dbReference>
<organism evidence="2 3">
    <name type="scientific">Xenorhabdus yunnanensis</name>
    <dbReference type="NCBI Taxonomy" id="3025878"/>
    <lineage>
        <taxon>Bacteria</taxon>
        <taxon>Pseudomonadati</taxon>
        <taxon>Pseudomonadota</taxon>
        <taxon>Gammaproteobacteria</taxon>
        <taxon>Enterobacterales</taxon>
        <taxon>Morganellaceae</taxon>
        <taxon>Xenorhabdus</taxon>
    </lineage>
</organism>
<dbReference type="InterPro" id="IPR013196">
    <property type="entry name" value="HTH_11"/>
</dbReference>
<reference evidence="2 3" key="1">
    <citation type="submission" date="2023-02" db="EMBL/GenBank/DDBJ databases">
        <title>Entomopathogenic bacteria.</title>
        <authorList>
            <person name="Machado R.A."/>
        </authorList>
    </citation>
    <scope>NUCLEOTIDE SEQUENCE [LARGE SCALE GENOMIC DNA]</scope>
    <source>
        <strain evidence="2 3">XENO-10</strain>
    </source>
</reference>
<sequence>MSTASVARPVITITQLTDELGIRRRTIERNIKTLQDAGRLIRVGAKKGGYWRGG</sequence>